<dbReference type="STRING" id="63057.A0A2P5EIF6"/>
<organism evidence="18 19">
    <name type="scientific">Trema orientale</name>
    <name type="common">Charcoal tree</name>
    <name type="synonym">Celtis orientalis</name>
    <dbReference type="NCBI Taxonomy" id="63057"/>
    <lineage>
        <taxon>Eukaryota</taxon>
        <taxon>Viridiplantae</taxon>
        <taxon>Streptophyta</taxon>
        <taxon>Embryophyta</taxon>
        <taxon>Tracheophyta</taxon>
        <taxon>Spermatophyta</taxon>
        <taxon>Magnoliopsida</taxon>
        <taxon>eudicotyledons</taxon>
        <taxon>Gunneridae</taxon>
        <taxon>Pentapetalae</taxon>
        <taxon>rosids</taxon>
        <taxon>fabids</taxon>
        <taxon>Rosales</taxon>
        <taxon>Cannabaceae</taxon>
        <taxon>Trema</taxon>
    </lineage>
</organism>
<proteinExistence type="predicted"/>
<dbReference type="Gene3D" id="1.10.510.10">
    <property type="entry name" value="Transferase(Phosphotransferase) domain 1"/>
    <property type="match status" value="1"/>
</dbReference>
<evidence type="ECO:0000259" key="16">
    <source>
        <dbReference type="PROSITE" id="PS50011"/>
    </source>
</evidence>
<dbReference type="PROSITE" id="PS50011">
    <property type="entry name" value="PROTEIN_KINASE_DOM"/>
    <property type="match status" value="1"/>
</dbReference>
<name>A0A2P5EIF6_TREOI</name>
<keyword evidence="19" id="KW-1185">Reference proteome</keyword>
<dbReference type="EMBL" id="JXTC01000149">
    <property type="protein sequence ID" value="PON85321.1"/>
    <property type="molecule type" value="Genomic_DNA"/>
</dbReference>
<evidence type="ECO:0000256" key="8">
    <source>
        <dbReference type="ARBA" id="ARBA00022777"/>
    </source>
</evidence>
<evidence type="ECO:0000256" key="1">
    <source>
        <dbReference type="ARBA" id="ARBA00004167"/>
    </source>
</evidence>
<evidence type="ECO:0000256" key="15">
    <source>
        <dbReference type="SAM" id="SignalP"/>
    </source>
</evidence>
<evidence type="ECO:0000313" key="19">
    <source>
        <dbReference type="Proteomes" id="UP000237000"/>
    </source>
</evidence>
<keyword evidence="7" id="KW-0547">Nucleotide-binding</keyword>
<feature type="domain" description="Gnk2-homologous" evidence="17">
    <location>
        <begin position="34"/>
        <end position="142"/>
    </location>
</feature>
<dbReference type="PANTHER" id="PTHR27002">
    <property type="entry name" value="RECEPTOR-LIKE SERINE/THREONINE-PROTEIN KINASE SD1-8"/>
    <property type="match status" value="1"/>
</dbReference>
<keyword evidence="4 14" id="KW-0812">Transmembrane</keyword>
<keyword evidence="2" id="KW-0723">Serine/threonine-protein kinase</keyword>
<dbReference type="OrthoDB" id="1923309at2759"/>
<reference evidence="19" key="1">
    <citation type="submission" date="2016-06" db="EMBL/GenBank/DDBJ databases">
        <title>Parallel loss of symbiosis genes in relatives of nitrogen-fixing non-legume Parasponia.</title>
        <authorList>
            <person name="Van Velzen R."/>
            <person name="Holmer R."/>
            <person name="Bu F."/>
            <person name="Rutten L."/>
            <person name="Van Zeijl A."/>
            <person name="Liu W."/>
            <person name="Santuari L."/>
            <person name="Cao Q."/>
            <person name="Sharma T."/>
            <person name="Shen D."/>
            <person name="Roswanjaya Y."/>
            <person name="Wardhani T."/>
            <person name="Kalhor M.S."/>
            <person name="Jansen J."/>
            <person name="Van den Hoogen J."/>
            <person name="Gungor B."/>
            <person name="Hartog M."/>
            <person name="Hontelez J."/>
            <person name="Verver J."/>
            <person name="Yang W.-C."/>
            <person name="Schijlen E."/>
            <person name="Repin R."/>
            <person name="Schilthuizen M."/>
            <person name="Schranz E."/>
            <person name="Heidstra R."/>
            <person name="Miyata K."/>
            <person name="Fedorova E."/>
            <person name="Kohlen W."/>
            <person name="Bisseling T."/>
            <person name="Smit S."/>
            <person name="Geurts R."/>
        </authorList>
    </citation>
    <scope>NUCLEOTIDE SEQUENCE [LARGE SCALE GENOMIC DNA]</scope>
    <source>
        <strain evidence="19">cv. RG33-2</strain>
    </source>
</reference>
<dbReference type="GO" id="GO:0005524">
    <property type="term" value="F:ATP binding"/>
    <property type="evidence" value="ECO:0007669"/>
    <property type="project" value="UniProtKB-KW"/>
</dbReference>
<dbReference type="GO" id="GO:0004674">
    <property type="term" value="F:protein serine/threonine kinase activity"/>
    <property type="evidence" value="ECO:0007669"/>
    <property type="project" value="UniProtKB-KW"/>
</dbReference>
<dbReference type="Gene3D" id="3.30.430.20">
    <property type="entry name" value="Gnk2 domain, C-X8-C-X2-C motif"/>
    <property type="match status" value="2"/>
</dbReference>
<dbReference type="SUPFAM" id="SSF56112">
    <property type="entry name" value="Protein kinase-like (PK-like)"/>
    <property type="match status" value="1"/>
</dbReference>
<evidence type="ECO:0000259" key="17">
    <source>
        <dbReference type="PROSITE" id="PS51473"/>
    </source>
</evidence>
<evidence type="ECO:0000256" key="6">
    <source>
        <dbReference type="ARBA" id="ARBA00022737"/>
    </source>
</evidence>
<dbReference type="CDD" id="cd14066">
    <property type="entry name" value="STKc_IRAK"/>
    <property type="match status" value="1"/>
</dbReference>
<keyword evidence="8 18" id="KW-0418">Kinase</keyword>
<feature type="signal peptide" evidence="15">
    <location>
        <begin position="1"/>
        <end position="33"/>
    </location>
</feature>
<evidence type="ECO:0000256" key="11">
    <source>
        <dbReference type="ARBA" id="ARBA00023136"/>
    </source>
</evidence>
<comment type="subcellular location">
    <subcellularLocation>
        <location evidence="1">Membrane</location>
        <topology evidence="1">Single-pass membrane protein</topology>
    </subcellularLocation>
</comment>
<feature type="chain" id="PRO_5015176333" evidence="15">
    <location>
        <begin position="34"/>
        <end position="679"/>
    </location>
</feature>
<dbReference type="InParanoid" id="A0A2P5EIF6"/>
<feature type="domain" description="Gnk2-homologous" evidence="17">
    <location>
        <begin position="148"/>
        <end position="257"/>
    </location>
</feature>
<keyword evidence="5 15" id="KW-0732">Signal</keyword>
<comment type="caution">
    <text evidence="18">The sequence shown here is derived from an EMBL/GenBank/DDBJ whole genome shotgun (WGS) entry which is preliminary data.</text>
</comment>
<evidence type="ECO:0000256" key="5">
    <source>
        <dbReference type="ARBA" id="ARBA00022729"/>
    </source>
</evidence>
<feature type="transmembrane region" description="Helical" evidence="14">
    <location>
        <begin position="283"/>
        <end position="305"/>
    </location>
</feature>
<dbReference type="Pfam" id="PF01657">
    <property type="entry name" value="Stress-antifung"/>
    <property type="match status" value="2"/>
</dbReference>
<dbReference type="PANTHER" id="PTHR27002:SF679">
    <property type="entry name" value="CYSTEINE-RICH RECEPTOR-LIKE PROTEIN KINASE 10 ISOFORM X1"/>
    <property type="match status" value="1"/>
</dbReference>
<dbReference type="GO" id="GO:0005886">
    <property type="term" value="C:plasma membrane"/>
    <property type="evidence" value="ECO:0007669"/>
    <property type="project" value="TreeGrafter"/>
</dbReference>
<dbReference type="InterPro" id="IPR011009">
    <property type="entry name" value="Kinase-like_dom_sf"/>
</dbReference>
<dbReference type="CDD" id="cd23509">
    <property type="entry name" value="Gnk2-like"/>
    <property type="match status" value="2"/>
</dbReference>
<keyword evidence="9" id="KW-0067">ATP-binding</keyword>
<dbReference type="InterPro" id="IPR002902">
    <property type="entry name" value="GNK2"/>
</dbReference>
<feature type="domain" description="Protein kinase" evidence="16">
    <location>
        <begin position="364"/>
        <end position="642"/>
    </location>
</feature>
<keyword evidence="13" id="KW-0325">Glycoprotein</keyword>
<accession>A0A2P5EIF6</accession>
<evidence type="ECO:0000256" key="2">
    <source>
        <dbReference type="ARBA" id="ARBA00022527"/>
    </source>
</evidence>
<evidence type="ECO:0000256" key="10">
    <source>
        <dbReference type="ARBA" id="ARBA00022989"/>
    </source>
</evidence>
<evidence type="ECO:0000256" key="14">
    <source>
        <dbReference type="SAM" id="Phobius"/>
    </source>
</evidence>
<sequence length="679" mass="75894">MFQNMLCFQKACKTIILLLFYYFLTGQYDPVQADPPYPFCANNTSNNSSIPSQNTLNNLFTSLASKAFGSKFYNTSSSSSSSSSDDSDKVYGSYMCLRYITNENCMNCVSSAKRNIRELCPSTTEAVVWEEMCQLRYSNKNSFGSLDISKNRGLHNPLNISEPEQLGSAVKELLSHLTEKAAFDASPNKYYAADKKAYKDTDDTLHAVVQCSGDLSPIDCKNCLEIAIRNASTCCSFSRGVRILSKSCYLRYELYDFYSDESDTKAPGQKWVPGKSSKWSIRMAIIFVVSAFLAMLVLGFFVFCLKVKLGSRKGKNHQVVTLHNMNDPNEMDILQNHFQSRDERKAGEFPYIDLASIHAATDNFAESNLLGQGGFGPVYKGELSDGREVAVKRLSSCSEQGSEEFSNEVLLIMKLQHKNLVRLLGFCVNGAEKLLVYEYMPNGSLDVLLFDPSKRAQLNWSSRLNIISGIAKGMLYLHEDSRLRIIHRDLKASNVLLDSHMNPKISDFGMARIFVGAEGEASTCRLVGTYGYMAPEYAMEGHYSFKSDVFSFGVLLFEIITGKRSAGFQQSKRAPSLIAYAWQLWNEGKAMELMDPLLTDSCSQEEFLRCVYIGLLCVQEDAQDRPTMSSVVLMLNSGSETLQQPERPAFSWGISKDYDEINVDSLSINSIAISSILPQ</sequence>
<dbReference type="Proteomes" id="UP000237000">
    <property type="component" value="Unassembled WGS sequence"/>
</dbReference>
<dbReference type="PROSITE" id="PS00108">
    <property type="entry name" value="PROTEIN_KINASE_ST"/>
    <property type="match status" value="1"/>
</dbReference>
<evidence type="ECO:0000256" key="13">
    <source>
        <dbReference type="ARBA" id="ARBA00023180"/>
    </source>
</evidence>
<dbReference type="Pfam" id="PF07714">
    <property type="entry name" value="PK_Tyr_Ser-Thr"/>
    <property type="match status" value="1"/>
</dbReference>
<evidence type="ECO:0000256" key="9">
    <source>
        <dbReference type="ARBA" id="ARBA00022840"/>
    </source>
</evidence>
<keyword evidence="3" id="KW-0808">Transferase</keyword>
<dbReference type="InterPro" id="IPR008271">
    <property type="entry name" value="Ser/Thr_kinase_AS"/>
</dbReference>
<keyword evidence="6" id="KW-0677">Repeat</keyword>
<protein>
    <submittedName>
        <fullName evidence="18">Cysteine rich receptor like kinase</fullName>
    </submittedName>
</protein>
<keyword evidence="12 18" id="KW-0675">Receptor</keyword>
<dbReference type="InterPro" id="IPR038408">
    <property type="entry name" value="GNK2_sf"/>
</dbReference>
<dbReference type="Gene3D" id="3.30.200.20">
    <property type="entry name" value="Phosphorylase Kinase, domain 1"/>
    <property type="match status" value="1"/>
</dbReference>
<evidence type="ECO:0000256" key="12">
    <source>
        <dbReference type="ARBA" id="ARBA00023170"/>
    </source>
</evidence>
<evidence type="ECO:0000256" key="3">
    <source>
        <dbReference type="ARBA" id="ARBA00022679"/>
    </source>
</evidence>
<dbReference type="FunFam" id="1.10.510.10:FF:000467">
    <property type="entry name" value="Liguleless narrow1"/>
    <property type="match status" value="1"/>
</dbReference>
<dbReference type="FunFam" id="3.30.200.20:FF:001231">
    <property type="entry name" value="Cysteine-rich receptor-like protein kinase 10"/>
    <property type="match status" value="1"/>
</dbReference>
<dbReference type="PROSITE" id="PS51473">
    <property type="entry name" value="GNK2"/>
    <property type="match status" value="2"/>
</dbReference>
<dbReference type="InterPro" id="IPR000719">
    <property type="entry name" value="Prot_kinase_dom"/>
</dbReference>
<dbReference type="InterPro" id="IPR001245">
    <property type="entry name" value="Ser-Thr/Tyr_kinase_cat_dom"/>
</dbReference>
<dbReference type="SMART" id="SM00220">
    <property type="entry name" value="S_TKc"/>
    <property type="match status" value="1"/>
</dbReference>
<evidence type="ECO:0000313" key="18">
    <source>
        <dbReference type="EMBL" id="PON85321.1"/>
    </source>
</evidence>
<gene>
    <name evidence="18" type="primary">TorCRK5</name>
    <name evidence="18" type="ORF">TorRG33x02_188480</name>
</gene>
<keyword evidence="10 14" id="KW-1133">Transmembrane helix</keyword>
<keyword evidence="11 14" id="KW-0472">Membrane</keyword>
<evidence type="ECO:0000256" key="4">
    <source>
        <dbReference type="ARBA" id="ARBA00022692"/>
    </source>
</evidence>
<evidence type="ECO:0000256" key="7">
    <source>
        <dbReference type="ARBA" id="ARBA00022741"/>
    </source>
</evidence>
<dbReference type="AlphaFoldDB" id="A0A2P5EIF6"/>